<protein>
    <submittedName>
        <fullName evidence="1">Uncharacterized protein</fullName>
    </submittedName>
</protein>
<dbReference type="EMBL" id="BX294133">
    <property type="protein sequence ID" value="CAD71638.1"/>
    <property type="molecule type" value="Genomic_DNA"/>
</dbReference>
<organism evidence="1 2">
    <name type="scientific">Rhodopirellula baltica (strain DSM 10527 / NCIMB 13988 / SH1)</name>
    <dbReference type="NCBI Taxonomy" id="243090"/>
    <lineage>
        <taxon>Bacteria</taxon>
        <taxon>Pseudomonadati</taxon>
        <taxon>Planctomycetota</taxon>
        <taxon>Planctomycetia</taxon>
        <taxon>Pirellulales</taxon>
        <taxon>Pirellulaceae</taxon>
        <taxon>Rhodopirellula</taxon>
    </lineage>
</organism>
<accession>Q7UYK4</accession>
<evidence type="ECO:0000313" key="2">
    <source>
        <dbReference type="Proteomes" id="UP000001025"/>
    </source>
</evidence>
<dbReference type="AlphaFoldDB" id="Q7UYK4"/>
<dbReference type="KEGG" id="rba:RB537"/>
<evidence type="ECO:0000313" key="1">
    <source>
        <dbReference type="EMBL" id="CAD71638.1"/>
    </source>
</evidence>
<dbReference type="EnsemblBacteria" id="CAD71638">
    <property type="protein sequence ID" value="CAD71638"/>
    <property type="gene ID" value="RB537"/>
</dbReference>
<gene>
    <name evidence="1" type="ordered locus">RB537</name>
</gene>
<keyword evidence="2" id="KW-1185">Reference proteome</keyword>
<name>Q7UYK4_RHOBA</name>
<reference evidence="1 2" key="1">
    <citation type="journal article" date="2003" name="Proc. Natl. Acad. Sci. U.S.A.">
        <title>Complete genome sequence of the marine planctomycete Pirellula sp. strain 1.</title>
        <authorList>
            <person name="Gloeckner F.O."/>
            <person name="Kube M."/>
            <person name="Bauer M."/>
            <person name="Teeling H."/>
            <person name="Lombardot T."/>
            <person name="Ludwig W."/>
            <person name="Gade D."/>
            <person name="Beck A."/>
            <person name="Borzym K."/>
            <person name="Heitmann K."/>
            <person name="Rabus R."/>
            <person name="Schlesner H."/>
            <person name="Amann R."/>
            <person name="Reinhardt R."/>
        </authorList>
    </citation>
    <scope>NUCLEOTIDE SEQUENCE [LARGE SCALE GENOMIC DNA]</scope>
    <source>
        <strain evidence="2">DSM 10527 / NCIMB 13988 / SH1</strain>
    </source>
</reference>
<dbReference type="HOGENOM" id="CLU_2652043_0_0_0"/>
<dbReference type="Proteomes" id="UP000001025">
    <property type="component" value="Chromosome"/>
</dbReference>
<sequence>MKCGMCGRKNEVEERVVAINRTSNVQPMGASRMVLAEWHLLHPPSGRVGPLRAGEGEPKTRCVALPSLRSALPGGG</sequence>
<dbReference type="STRING" id="243090.RB537"/>
<dbReference type="InParanoid" id="Q7UYK4"/>
<proteinExistence type="predicted"/>